<dbReference type="PANTHER" id="PTHR37937">
    <property type="entry name" value="CONJUGATIVE TRANSFER: DNA TRANSPORT"/>
    <property type="match status" value="1"/>
</dbReference>
<dbReference type="PANTHER" id="PTHR37937:SF1">
    <property type="entry name" value="CONJUGATIVE TRANSFER: DNA TRANSPORT"/>
    <property type="match status" value="1"/>
</dbReference>
<organism evidence="8 9">
    <name type="scientific">Microvirga splendida</name>
    <dbReference type="NCBI Taxonomy" id="2795727"/>
    <lineage>
        <taxon>Bacteria</taxon>
        <taxon>Pseudomonadati</taxon>
        <taxon>Pseudomonadota</taxon>
        <taxon>Alphaproteobacteria</taxon>
        <taxon>Hyphomicrobiales</taxon>
        <taxon>Methylobacteriaceae</taxon>
        <taxon>Microvirga</taxon>
    </lineage>
</organism>
<dbReference type="InterPro" id="IPR003688">
    <property type="entry name" value="TraG/VirD4"/>
</dbReference>
<keyword evidence="5 7" id="KW-1133">Transmembrane helix</keyword>
<dbReference type="Pfam" id="PF02534">
    <property type="entry name" value="T4SS-DNA_transf"/>
    <property type="match status" value="1"/>
</dbReference>
<evidence type="ECO:0000256" key="7">
    <source>
        <dbReference type="SAM" id="Phobius"/>
    </source>
</evidence>
<dbReference type="CDD" id="cd01127">
    <property type="entry name" value="TrwB_TraG_TraD_VirD4"/>
    <property type="match status" value="1"/>
</dbReference>
<keyword evidence="4 7" id="KW-0812">Transmembrane</keyword>
<comment type="subcellular location">
    <subcellularLocation>
        <location evidence="1">Cell membrane</location>
        <topology evidence="1">Multi-pass membrane protein</topology>
    </subcellularLocation>
</comment>
<comment type="similarity">
    <text evidence="2">Belongs to the VirD4/TraG family.</text>
</comment>
<proteinExistence type="inferred from homology"/>
<sequence>MGRILYDLTKALLRYCWPLLVFWLWLFIFEALLAPLLPASMLPAIRIATPLLLLGVTILINHKPLIAWCSLLSFYYGADALLTIWGAAATASAQGYSTWAILSAPGWAGPTFLALLSIVGSATGLAKVWAPIRSLFAGLSGLKGMSSGFAREQPPVRNDLNVQRVDSDLYGNANWISHDRIFDKVAVPHPGEVARPNRIESGIIVGQSGADSSSPLVIMPLEAHLITIAPTRTGKGAGSIITNLLSPAFEGHTHGQKAQYSWRGPVVIIDPKNQAFFVTADRREQLGRRVVLLDPYETALNPKPGDKSIRRQASDTYNPLDFVRRDEHQVADVKALIAALIIPPPGTKDPFWVNSARLLVGALVHWVIRTEPHERSHLGTVFDLFNKPREILNETLDEMIQVGQDNGATAADKACAAGAKAIREAPDQTQGSIYATVSEALFWLATPHLRRQIETSSFELEALSRNEIDIFVAVPPNNIVDCAPWLRIWTTLPMRLTARPGLLPEERVLLVVDEAPLLGRLDAIRDAFRVSAGYRISVWLIGQTYHGLKDAYGEDVLEDMIGNAEFVQFFEVSPNDDKTADRLSKMLGHITVKKETKNTNTGNSARMTDVFSNLSEGMGSSEQLEKRALMTPDDIRALPSDVVIINSRSPGLKGPIRTFQSRYFLRPDTKPLLGVDPFRGD</sequence>
<reference evidence="9" key="1">
    <citation type="submission" date="2020-12" db="EMBL/GenBank/DDBJ databases">
        <title>Hymenobacter sp.</title>
        <authorList>
            <person name="Kim M.K."/>
        </authorList>
    </citation>
    <scope>NUCLEOTIDE SEQUENCE [LARGE SCALE GENOMIC DNA]</scope>
    <source>
        <strain evidence="9">BT325</strain>
    </source>
</reference>
<feature type="transmembrane region" description="Helical" evidence="7">
    <location>
        <begin position="40"/>
        <end position="60"/>
    </location>
</feature>
<accession>A0ABS0Y3N0</accession>
<feature type="transmembrane region" description="Helical" evidence="7">
    <location>
        <begin position="12"/>
        <end position="34"/>
    </location>
</feature>
<gene>
    <name evidence="8" type="ORF">JAO75_15955</name>
</gene>
<evidence type="ECO:0000256" key="2">
    <source>
        <dbReference type="ARBA" id="ARBA00008806"/>
    </source>
</evidence>
<dbReference type="EMBL" id="JAELXT010000017">
    <property type="protein sequence ID" value="MBJ6126902.1"/>
    <property type="molecule type" value="Genomic_DNA"/>
</dbReference>
<keyword evidence="6 7" id="KW-0472">Membrane</keyword>
<evidence type="ECO:0000313" key="9">
    <source>
        <dbReference type="Proteomes" id="UP000620670"/>
    </source>
</evidence>
<evidence type="ECO:0000256" key="1">
    <source>
        <dbReference type="ARBA" id="ARBA00004651"/>
    </source>
</evidence>
<dbReference type="InterPro" id="IPR051539">
    <property type="entry name" value="T4SS-coupling_protein"/>
</dbReference>
<evidence type="ECO:0000256" key="6">
    <source>
        <dbReference type="ARBA" id="ARBA00023136"/>
    </source>
</evidence>
<evidence type="ECO:0000256" key="3">
    <source>
        <dbReference type="ARBA" id="ARBA00022475"/>
    </source>
</evidence>
<feature type="transmembrane region" description="Helical" evidence="7">
    <location>
        <begin position="65"/>
        <end position="87"/>
    </location>
</feature>
<keyword evidence="3" id="KW-1003">Cell membrane</keyword>
<keyword evidence="9" id="KW-1185">Reference proteome</keyword>
<evidence type="ECO:0000313" key="8">
    <source>
        <dbReference type="EMBL" id="MBJ6126902.1"/>
    </source>
</evidence>
<dbReference type="Proteomes" id="UP000620670">
    <property type="component" value="Unassembled WGS sequence"/>
</dbReference>
<name>A0ABS0Y3N0_9HYPH</name>
<dbReference type="RefSeq" id="WP_199050123.1">
    <property type="nucleotide sequence ID" value="NZ_JAELXT010000017.1"/>
</dbReference>
<dbReference type="SUPFAM" id="SSF52540">
    <property type="entry name" value="P-loop containing nucleoside triphosphate hydrolases"/>
    <property type="match status" value="1"/>
</dbReference>
<evidence type="ECO:0000256" key="5">
    <source>
        <dbReference type="ARBA" id="ARBA00022989"/>
    </source>
</evidence>
<protein>
    <submittedName>
        <fullName evidence="8">Type IV secretory system conjugative DNA transfer family protein</fullName>
    </submittedName>
</protein>
<dbReference type="InterPro" id="IPR027417">
    <property type="entry name" value="P-loop_NTPase"/>
</dbReference>
<comment type="caution">
    <text evidence="8">The sequence shown here is derived from an EMBL/GenBank/DDBJ whole genome shotgun (WGS) entry which is preliminary data.</text>
</comment>
<evidence type="ECO:0000256" key="4">
    <source>
        <dbReference type="ARBA" id="ARBA00022692"/>
    </source>
</evidence>
<dbReference type="Gene3D" id="3.40.50.300">
    <property type="entry name" value="P-loop containing nucleotide triphosphate hydrolases"/>
    <property type="match status" value="1"/>
</dbReference>